<sequence length="201" mass="22974">MQLIFSLYPRLCKAEEFPQAQPSEAAREYEKLLEIDLSKMPDGVTGMKSTVYINALPVTVWKVLTDYNNLKRYIPRMTESDLVEENGDLKVIALIGEFRVLFFKKTIRLSINMHETYPSRIDYEKISGDFEIYRGSWILQAYSSKGTILTYKSEIKPSFVAPDFIFQGVLKKDMVAGLTALKAEAERLQVIDSGKPADQKK</sequence>
<dbReference type="Pfam" id="PF10604">
    <property type="entry name" value="Polyketide_cyc2"/>
    <property type="match status" value="1"/>
</dbReference>
<dbReference type="InterPro" id="IPR023393">
    <property type="entry name" value="START-like_dom_sf"/>
</dbReference>
<dbReference type="PANTHER" id="PTHR34060:SF1">
    <property type="entry name" value="POLYKETIDE CYCLASE _ DEHYDRASE AND LIPID TRANSPORT PROTEIN"/>
    <property type="match status" value="1"/>
</dbReference>
<dbReference type="AlphaFoldDB" id="B3QMI6"/>
<dbReference type="KEGG" id="cpc:Cpar_0720"/>
<gene>
    <name evidence="1" type="ordered locus">Cpar_0720</name>
</gene>
<keyword evidence="2" id="KW-1185">Reference proteome</keyword>
<organism evidence="1 2">
    <name type="scientific">Chlorobaculum parvum (strain DSM 263 / NCIMB 8327)</name>
    <name type="common">Chlorobium vibrioforme subsp. thiosulfatophilum</name>
    <dbReference type="NCBI Taxonomy" id="517417"/>
    <lineage>
        <taxon>Bacteria</taxon>
        <taxon>Pseudomonadati</taxon>
        <taxon>Chlorobiota</taxon>
        <taxon>Chlorobiia</taxon>
        <taxon>Chlorobiales</taxon>
        <taxon>Chlorobiaceae</taxon>
        <taxon>Chlorobaculum</taxon>
    </lineage>
</organism>
<dbReference type="eggNOG" id="COG3427">
    <property type="taxonomic scope" value="Bacteria"/>
</dbReference>
<dbReference type="Gene3D" id="3.30.530.20">
    <property type="match status" value="1"/>
</dbReference>
<accession>B3QMI6</accession>
<protein>
    <submittedName>
        <fullName evidence="1">Cyclase/dehydrase</fullName>
    </submittedName>
</protein>
<evidence type="ECO:0000313" key="1">
    <source>
        <dbReference type="EMBL" id="ACF11139.1"/>
    </source>
</evidence>
<dbReference type="HOGENOM" id="CLU_083749_1_0_10"/>
<dbReference type="STRING" id="517417.Cpar_0720"/>
<evidence type="ECO:0000313" key="2">
    <source>
        <dbReference type="Proteomes" id="UP000008811"/>
    </source>
</evidence>
<dbReference type="Proteomes" id="UP000008811">
    <property type="component" value="Chromosome"/>
</dbReference>
<dbReference type="PANTHER" id="PTHR34060">
    <property type="entry name" value="POLYKETIDE CYCLASE / DEHYDRASE AND LIPID TRANSPORT PROTEIN"/>
    <property type="match status" value="1"/>
</dbReference>
<dbReference type="InterPro" id="IPR019587">
    <property type="entry name" value="Polyketide_cyclase/dehydratase"/>
</dbReference>
<dbReference type="SUPFAM" id="SSF55961">
    <property type="entry name" value="Bet v1-like"/>
    <property type="match status" value="1"/>
</dbReference>
<reference evidence="1" key="1">
    <citation type="submission" date="2008-06" db="EMBL/GenBank/DDBJ databases">
        <title>Complete sequence of Chlorobaculum parvum NCIB 8327.</title>
        <authorList>
            <consortium name="US DOE Joint Genome Institute"/>
            <person name="Lucas S."/>
            <person name="Copeland A."/>
            <person name="Lapidus A."/>
            <person name="Glavina del Rio T."/>
            <person name="Dalin E."/>
            <person name="Tice H."/>
            <person name="Bruce D."/>
            <person name="Goodwin L."/>
            <person name="Pitluck S."/>
            <person name="Schmutz J."/>
            <person name="Larimer F."/>
            <person name="Land M."/>
            <person name="Hauser L."/>
            <person name="Kyrpides N."/>
            <person name="Mikhailova N."/>
            <person name="Zhao F."/>
            <person name="Li T."/>
            <person name="Liu Z."/>
            <person name="Overmann J."/>
            <person name="Bryant D.A."/>
            <person name="Richardson P."/>
        </authorList>
    </citation>
    <scope>NUCLEOTIDE SEQUENCE [LARGE SCALE GENOMIC DNA]</scope>
    <source>
        <strain evidence="1">NCIB 8327</strain>
    </source>
</reference>
<dbReference type="CDD" id="cd08866">
    <property type="entry name" value="SRPBCC_11"/>
    <property type="match status" value="1"/>
</dbReference>
<proteinExistence type="predicted"/>
<dbReference type="EMBL" id="CP001099">
    <property type="protein sequence ID" value="ACF11139.1"/>
    <property type="molecule type" value="Genomic_DNA"/>
</dbReference>
<name>B3QMI6_CHLP8</name>